<gene>
    <name evidence="1" type="ORF">MTR67_005626</name>
</gene>
<proteinExistence type="predicted"/>
<keyword evidence="2" id="KW-1185">Reference proteome</keyword>
<accession>A0AAF0PWM5</accession>
<dbReference type="Proteomes" id="UP001234989">
    <property type="component" value="Chromosome 1"/>
</dbReference>
<dbReference type="EMBL" id="CP133612">
    <property type="protein sequence ID" value="WMV12241.1"/>
    <property type="molecule type" value="Genomic_DNA"/>
</dbReference>
<sequence>MEISQDTRRDGNQSGHKERWKIVHACIWRTIWRERYQRCFENKSIPFQSLRMNCLATFYFWSIRTVPKDSGDITLFLGCL</sequence>
<organism evidence="1 2">
    <name type="scientific">Solanum verrucosum</name>
    <dbReference type="NCBI Taxonomy" id="315347"/>
    <lineage>
        <taxon>Eukaryota</taxon>
        <taxon>Viridiplantae</taxon>
        <taxon>Streptophyta</taxon>
        <taxon>Embryophyta</taxon>
        <taxon>Tracheophyta</taxon>
        <taxon>Spermatophyta</taxon>
        <taxon>Magnoliopsida</taxon>
        <taxon>eudicotyledons</taxon>
        <taxon>Gunneridae</taxon>
        <taxon>Pentapetalae</taxon>
        <taxon>asterids</taxon>
        <taxon>lamiids</taxon>
        <taxon>Solanales</taxon>
        <taxon>Solanaceae</taxon>
        <taxon>Solanoideae</taxon>
        <taxon>Solaneae</taxon>
        <taxon>Solanum</taxon>
    </lineage>
</organism>
<name>A0AAF0PWM5_SOLVR</name>
<evidence type="ECO:0000313" key="2">
    <source>
        <dbReference type="Proteomes" id="UP001234989"/>
    </source>
</evidence>
<reference evidence="1" key="1">
    <citation type="submission" date="2023-08" db="EMBL/GenBank/DDBJ databases">
        <title>A de novo genome assembly of Solanum verrucosum Schlechtendal, a Mexican diploid species geographically isolated from the other diploid A-genome species in potato relatives.</title>
        <authorList>
            <person name="Hosaka K."/>
        </authorList>
    </citation>
    <scope>NUCLEOTIDE SEQUENCE</scope>
    <source>
        <tissue evidence="1">Young leaves</tissue>
    </source>
</reference>
<protein>
    <submittedName>
        <fullName evidence="1">Uncharacterized protein</fullName>
    </submittedName>
</protein>
<dbReference type="AlphaFoldDB" id="A0AAF0PWM5"/>
<evidence type="ECO:0000313" key="1">
    <source>
        <dbReference type="EMBL" id="WMV12241.1"/>
    </source>
</evidence>